<sequence>MPSSHPSSACATHGSVVDSTLPECRGYNVDAICSNSEQNGSGNDTSTTAKPEETSNSSVSQTEYSASRLAAFLEDDDDSQVLHPHTSTEASIRSHTSRMAACLDDFEATMKKG</sequence>
<evidence type="ECO:0000313" key="2">
    <source>
        <dbReference type="EMBL" id="PMD61989.1"/>
    </source>
</evidence>
<name>A0A2J6TG46_9HELO</name>
<reference evidence="2 3" key="1">
    <citation type="submission" date="2016-04" db="EMBL/GenBank/DDBJ databases">
        <title>A degradative enzymes factory behind the ericoid mycorrhizal symbiosis.</title>
        <authorList>
            <consortium name="DOE Joint Genome Institute"/>
            <person name="Martino E."/>
            <person name="Morin E."/>
            <person name="Grelet G."/>
            <person name="Kuo A."/>
            <person name="Kohler A."/>
            <person name="Daghino S."/>
            <person name="Barry K."/>
            <person name="Choi C."/>
            <person name="Cichocki N."/>
            <person name="Clum A."/>
            <person name="Copeland A."/>
            <person name="Hainaut M."/>
            <person name="Haridas S."/>
            <person name="Labutti K."/>
            <person name="Lindquist E."/>
            <person name="Lipzen A."/>
            <person name="Khouja H.-R."/>
            <person name="Murat C."/>
            <person name="Ohm R."/>
            <person name="Olson A."/>
            <person name="Spatafora J."/>
            <person name="Veneault-Fourrey C."/>
            <person name="Henrissat B."/>
            <person name="Grigoriev I."/>
            <person name="Martin F."/>
            <person name="Perotto S."/>
        </authorList>
    </citation>
    <scope>NUCLEOTIDE SEQUENCE [LARGE SCALE GENOMIC DNA]</scope>
    <source>
        <strain evidence="2 3">E</strain>
    </source>
</reference>
<dbReference type="EMBL" id="KZ613785">
    <property type="protein sequence ID" value="PMD61989.1"/>
    <property type="molecule type" value="Genomic_DNA"/>
</dbReference>
<accession>A0A2J6TG46</accession>
<dbReference type="Proteomes" id="UP000235371">
    <property type="component" value="Unassembled WGS sequence"/>
</dbReference>
<evidence type="ECO:0000256" key="1">
    <source>
        <dbReference type="SAM" id="MobiDB-lite"/>
    </source>
</evidence>
<protein>
    <submittedName>
        <fullName evidence="2">Uncharacterized protein</fullName>
    </submittedName>
</protein>
<dbReference type="RefSeq" id="XP_024738893.1">
    <property type="nucleotide sequence ID" value="XM_024882874.1"/>
</dbReference>
<dbReference type="AlphaFoldDB" id="A0A2J6TG46"/>
<dbReference type="GeneID" id="36590951"/>
<keyword evidence="3" id="KW-1185">Reference proteome</keyword>
<gene>
    <name evidence="2" type="ORF">K444DRAFT_628017</name>
</gene>
<evidence type="ECO:0000313" key="3">
    <source>
        <dbReference type="Proteomes" id="UP000235371"/>
    </source>
</evidence>
<dbReference type="OrthoDB" id="3521514at2759"/>
<feature type="region of interest" description="Disordered" evidence="1">
    <location>
        <begin position="1"/>
        <end position="21"/>
    </location>
</feature>
<feature type="region of interest" description="Disordered" evidence="1">
    <location>
        <begin position="33"/>
        <end position="63"/>
    </location>
</feature>
<dbReference type="InParanoid" id="A0A2J6TG46"/>
<feature type="compositionally biased region" description="Polar residues" evidence="1">
    <location>
        <begin position="1"/>
        <end position="10"/>
    </location>
</feature>
<proteinExistence type="predicted"/>
<organism evidence="2 3">
    <name type="scientific">Hyaloscypha bicolor E</name>
    <dbReference type="NCBI Taxonomy" id="1095630"/>
    <lineage>
        <taxon>Eukaryota</taxon>
        <taxon>Fungi</taxon>
        <taxon>Dikarya</taxon>
        <taxon>Ascomycota</taxon>
        <taxon>Pezizomycotina</taxon>
        <taxon>Leotiomycetes</taxon>
        <taxon>Helotiales</taxon>
        <taxon>Hyaloscyphaceae</taxon>
        <taxon>Hyaloscypha</taxon>
        <taxon>Hyaloscypha bicolor</taxon>
    </lineage>
</organism>